<dbReference type="EMBL" id="CAMXCT020006301">
    <property type="protein sequence ID" value="CAL1167714.1"/>
    <property type="molecule type" value="Genomic_DNA"/>
</dbReference>
<feature type="compositionally biased region" description="Acidic residues" evidence="2">
    <location>
        <begin position="663"/>
        <end position="675"/>
    </location>
</feature>
<comment type="caution">
    <text evidence="5">The sequence shown here is derived from an EMBL/GenBank/DDBJ whole genome shotgun (WGS) entry which is preliminary data.</text>
</comment>
<evidence type="ECO:0000313" key="7">
    <source>
        <dbReference type="Proteomes" id="UP001152797"/>
    </source>
</evidence>
<accession>A0A9P1GKU9</accession>
<dbReference type="SUPFAM" id="SSF56219">
    <property type="entry name" value="DNase I-like"/>
    <property type="match status" value="1"/>
</dbReference>
<dbReference type="InterPro" id="IPR012337">
    <property type="entry name" value="RNaseH-like_sf"/>
</dbReference>
<dbReference type="InterPro" id="IPR036397">
    <property type="entry name" value="RNaseH_sf"/>
</dbReference>
<feature type="compositionally biased region" description="Basic residues" evidence="2">
    <location>
        <begin position="4514"/>
        <end position="4524"/>
    </location>
</feature>
<name>A0A9P1GKU9_9DINO</name>
<dbReference type="SMART" id="SM00355">
    <property type="entry name" value="ZnF_C2H2"/>
    <property type="match status" value="2"/>
</dbReference>
<dbReference type="GO" id="GO:0003676">
    <property type="term" value="F:nucleic acid binding"/>
    <property type="evidence" value="ECO:0007669"/>
    <property type="project" value="InterPro"/>
</dbReference>
<feature type="domain" description="C2H2-type" evidence="4">
    <location>
        <begin position="2691"/>
        <end position="2714"/>
    </location>
</feature>
<keyword evidence="1" id="KW-0863">Zinc-finger</keyword>
<evidence type="ECO:0000313" key="5">
    <source>
        <dbReference type="EMBL" id="CAI4014339.1"/>
    </source>
</evidence>
<evidence type="ECO:0000256" key="3">
    <source>
        <dbReference type="SAM" id="Phobius"/>
    </source>
</evidence>
<dbReference type="OrthoDB" id="419972at2759"/>
<organism evidence="5">
    <name type="scientific">Cladocopium goreaui</name>
    <dbReference type="NCBI Taxonomy" id="2562237"/>
    <lineage>
        <taxon>Eukaryota</taxon>
        <taxon>Sar</taxon>
        <taxon>Alveolata</taxon>
        <taxon>Dinophyceae</taxon>
        <taxon>Suessiales</taxon>
        <taxon>Symbiodiniaceae</taxon>
        <taxon>Cladocopium</taxon>
    </lineage>
</organism>
<feature type="region of interest" description="Disordered" evidence="2">
    <location>
        <begin position="663"/>
        <end position="717"/>
    </location>
</feature>
<evidence type="ECO:0000259" key="4">
    <source>
        <dbReference type="PROSITE" id="PS50157"/>
    </source>
</evidence>
<feature type="compositionally biased region" description="Polar residues" evidence="2">
    <location>
        <begin position="691"/>
        <end position="717"/>
    </location>
</feature>
<sequence length="5644" mass="632238">MPAIHLLAERPPLWYGSAFEVIPSNEASTVAGAPVGTWWQNPGPIFPIYTYEDVANSQTTVYMRRKLLRLGQSHVIQRCDGKGPVVHFSEGWNFFSNRLRKWLKMNQAMSYKIYVDDTLVAVAEETQQGFQSITFRGVQEENKGRELASSVLQSRHFHGKYDVWLVQNKQEDVMLPDYVSSATTLLYAFYTLHQDKRDVASVAKDQEKAHPPNFLAAAEVEKKNVSEHIAAPLEIPVEAEVKVAEVETAQPPSSLSGWFQSPPEVESRRSVVPGGSMSFLPNLDPATLLVIWQILLLVVLLVAFVFCVYSHCRRVKKLSDTDVEAFHTFKEVYKGLDIEVDEEIFDVERNPECVCFETIRAAKPADSWSTARRHLGERAFLASPTAQEEAQGVGFGQEKFYLSPGQAGIVAQPPLPLPAISSKEEPLTDEEKKKLTHLRGLKTMDVQLPAELEEQLAILEMKEKEVNNSKALSHGHLNRMTKIKTQIGAQSKKIEALDLEWSAFVKNTMQKVSQHADLYQQCRGEMMEVYNQKLDELRKLKHELTMASRSLIDQQLEEPPEAPLDSVETQLDSMRSAMATAGSVTQVHELSDEDDEMVLGEEQDVEIIKGSRAAKANFKAATSPQKVANLHLKQKKVFLDEEELMRVPNAALVTGAIRVLEQESDDEDVTSDDGETSAASTDASNDHSLDALSQPSEETQWDEVSSPKSWSWEGNQSDLSLREGDAATLMSGAPVMMQYDNPDPYPWQVDPIHFEEEPEQDMMDTVFAEDHQTQLQEYVEHALEGTETEDTVWQAVLNELPELVQQAWWDHAQYGALTIFHVYPQPSELGGINSVVLLVSVASPADLDPDVKNVLITQKGDPAAGLRPVSYGAKILTGSTAKEIMVQLDLHKKCRPFTMRECEVRLGTEVMHEDVRYNFGHGLWCCPSFGRRPNYVTSNMQRAERVEAFYLQVEELLLLRPESDSIVCHVHGVSPENRPMGHRTLVLRRQELEGDQWIERMWQLWPFDHPFAPITFCPYAMPDMNECQEMAFHFAVDYGSRDGVTVLVRQVIQVADDIPKGLPGVQELWAVVMPHMEISEDPLEALERPPFWQRHVRSQNMRMHLQVNGDRYQDVVGQWQDGDVLTMKVNVGQKAQALSILLREGYMPDPNFDELVTEQTSFLQIGATIQHVEVYDQGFQEFCEHVRAKQDCASFGSRADGKGCIRECGGANVDPPSSHSQEKETVRDFQHEPLLRHCHEDNLDLMGCQGNGSVQTTSEAIDRLKHDLSLLYQEDWKGLNHDFEQIPYLHPFARLASQKTQGTSRCQNVFHVFTDGSCKRHKAAWAFVVLCECHTFESPLFYRVGFAAGNVDESIGKVRCNAADAEATAIIAGAEFLLAKAELHNIEVFFHYDAIAVGHGACGSQKIVSQDDSYSDRQRAARILISLLQQRAAGMKGLHVKAHDGHPWNECADSIAGLVCNGWQPPIQAELRSGPLLSNKLREWAWVEANSTAVMPSLEVMLRNDVAAYNQGWVDPTLTSVQEQSASHSDHVGDSNSHNEGCQTHRIRFATANVGTLDYRGNVSCCSIKANELLQQCQQEGIHIFAIQESRAATSRTLTNGPFTRYIAKGSQGQAGVELWINALELSKIFHCDFHPEKDVCIWHCSERILAARCHCGVHTLEIIVFYAPQRGRGAQEQEIWWSYFKSILQGRDKKAQLFMLGDGNCSVGSIDDAAIGSLAADIEDEGGGYLHDICTSESLMIPSTFDQWHNGQSHTFLSAKGGRSRIDFILIPQECAASVVQSFVNLDMDLMNGDRDHFALCLDCEIQVGDKNIVRRFVRQQSYNRNEARKSHSQHDIFSIIDSCPAVDWKTDVNDHWDVIRNHFQKQAKILFPCQQRQQRQLYFSAEAWDVLCNRKDIRKQFRELQREKNKMMLRAIWQVWKSEISAVNEEEDFHLPLHMLRCQEAITYEARLRADKQFRAIKKRDWKNWIRKQLKDKVEAAQGVRSAELFKILRPKQMIARSAGKLIRQLPGLIGQDGEWKSSRDEVAVEWQAQFGGIENAEDISVEELLERSCQQFFGRRTEEDLLQLPTIYQLEGAIRALQADKATGLDGLGAELLQADPCKAAQKIFPLVLKAAIRGQGIMELAGGWLLPLYKGKGNPQKMMGYRAILLESVVSRAISKAWRPKITAGLSLIAEPMQWGGRQGLSIEALHLHIHFWKRNARRKRVSHAVVFLDIRAAFYSVVKQMVAGEARGMRKLEEVFSKIGMSENMKPDFLHQVSGVNLVKQATGSNIVAGNVAAMLGLTWYVIPESKTIQGPMTGSRPGDPSADVLFSLVLTKVLKLIKDRAGEQGIQLHHKATAGDVSDVVTWVDDIAFSLTGEAQQLVSKTMKLLAIVQDTMLEHGLALSYGVGKTAVMFSFHGPGATAARQETEQKYRDGLPLLSEHKGKVNIPIVSHYRHLGGFVVRSGSRLQELRVRTAGAMAKLKPLRSILTHPDLQQEQRSRMVKSLGLSVFTLHAGTLYAMTQGEYQQWQAGIHKIYQSLHQRKHDGEVHHFTLYQLADMMKSPMPMEMIHLCRLRLLVHIIRAGDQHMIAAIIENHEIEQEESWLQGAFYSLRWLAQQVGNENVPDELFQLEDPQVWGWFQEGAHEIKSLIKKAELSHLCKVESLCALQKQANEQDQLLREMGWSCEDEDDSQEKHAISDFSFACDECDAVFDLSSSLAVHQQKKHGKRVALRRVACDATCRACGRFYHTRPRLIKHLQTAKKGCWQYHLRNFEPMTEEEALALDEKDCKAGVAVHQRGLIEHALDHTWRWCTEKEKENGLPLKSQVVRVDGEPTEEEISEWSLLGMLPPGQGGRCQTKRNPTQWSVHNVGHEATDVERKLLDRVQKWSPDPDWIPRGPAEGRRFFLIFFSGHRRFKDLATYIWWKSDLIPICLDVAIDAEVGNILQDSLWRSLIHARRVAGGHAGPPCETYSLARWLENENQLYPRPLRSCEQPWGLDGRTLRETRQWLMGNILMWRALSLLLLIYAYGGSFTLEHPKGCGGVNNKWTIWDSAFVKQLMLAGLGEAIYKGYDKSWRPSMILGGKDGHHWRTAQAKAYPPELCRILAEQHSSFAACQQAEGVTIEPEDLQAALEILANTYDPYMQNAKGNNFDAVVQLAERIDEALLEYQHQVANNEGMNRAGVPTLGVRKFGAKYPHYPSFIVAQEWRDWANRITQNSQNIEVRNDFLQDVRKRLEWLESVELGLVDPGITDLHDTYGWDTKRLSLLQVFTRDVRPRLVEMRDTVDRSILEQSHAEILNACFNLTKRLILESMRFFECVANTESLRVKSEVVDHDAWDEDLAPWEESVAMRHKTEESLQEQQAVQPVNRGNRVREAYNRFQRMSHMDKCLTAWYAYMRPQLLEQVNPENTSKDVWESLLEANRHYQNLFEVLQHGFDFQEYQQKGGWSEERETLRQRHYEGLKHSLNSRILCLDNDQFERLLDVMSFFLSHTLFATNQMATWCFAASAPTEMAEGPKTFALALPSMKGKVGAGRHGEGLEPKLLTMHMTSVLTQALQYFASMLFNDVGDGFAKEAIDVQKAALKKDKPTANAENLPLGNPQKEKQLYKELSDQSALDASAERKRRSRANVLSEKNVAVEPSDVVPMVSAGNMSAIHTQALPISDLCELVSQPDLLQKAVHKQIAHTSSIPKAEYPLREEALERAWLTQRSKGITGKESIKSFRVEAERIARPSDGDVFPEKVRHESFCGDQCRHFADRSRIDLHSRLMTQFQEIVAFKGGVKNVVLSDVLCGCVVGDSLGGTSVQIAFLTAASAQAGSHKPDQVFVACDILGRQGALAGDPFKGLLLELSTEDFFEPSGAVYFPNMQAQSGRLRMYTADQFAHHLLDLGESESVGNENSRAVSVVIKLLTFEEDLFPKNLLVTGMEDTDFSTAEPTDIAELNPESKEPGPGDDIVHPLNDSDVGEIDFTELLMSYGNTEFSSGKPASCSDHPPRKKARTKPAPEVDSSGVGDALEEVKPPPESSLLDDPALAAFVDARDIADLQNAVNLCKEVDKSSDLNEWRFCKMGAALKSGSFQVVALRRRFLTLVEAMAPSSPQTPMKAMKSWSDSETLVLGQSPRSPRSPRPELRRSKASSDLGVNASPKTPVMKSVKGSPESGRAVASPSKSAKTSPQSSKKSVGMASPKPKSKAVQKGQSKGSLTKGKAMVGKRAMRKPAAKAAGRVTLRDMQREKASKWHDLMCEIQQEYDDMVCYNKSFNVPPPCTWFWRSSLEELGWVQVGRVRWRADGWTRPFDYDYRPKDMMKRRTPCSVECRPCFLFQKTHPYCDMSRVGLQEQLSDSQNLETYLSGLEEYCAERRSGKRRGADAGAGSDATYAETSSSFSTKQVVGYFWPVELLKKHSKQLPKRLSSLTHQGRVLKGVTLEEFAVGAIEVATTSSRGAKRLAELARDDSENEGDAASAFDIVQKKVRVSGSTAEGDESSEITLKMAGRIEDDTDELHSILFGDVGKTRKEKGASDDEQQAAKRRATLRNKKAASLGNACVGQEVESTGGPAGSNPDSSASTNSGSAWALSGASLSSRKAAAEAKELDKAEALVLSVNQLKGQLGEETSVMQVSLKSARSLCDKVTVRLNPDGSKLFLDAVKRNGPACREAMDEFVEALHDSEASPDTVRSRGAKLKDFSIQLPRNVNIVICKKNAEEFVQQGKLDELFTFMDPTKSTGDIGIMTVLPDTENEDDRKEMIRDFQLGCVTHLVNNLLLKEFAGDAASKEFEDENKKFMKSCVQSLKDFLGAFQKSDVYQTAAPEKSQFRDDLGRIFQLTEYVLKGDALLASECDSLHSMKAAVSKKGFSFHAGMVTFPVGSWMMDSIGEMIAQCRQDQLLGKEFESVVQFAQGLKITVDYMTKKDKETGAIDITIPNLNKKVDMAAKYFALMDSASSTARKMLEPELEMVCDRIELLATTLVEATALKYEEFFGKLNQLLTVCFSGGEWGDEKSSEVLQSLQSMQAFQPWSRIQPARLVGKSKALILEKHLSSMSSLGSALQKAFPKLVSLKTATLTESLLMSSEIRTLYSAHHDQDVLTAVKKLAPKMLPGIDAITTLISKAVADFLCKAASTFGDFLTGILEAEPVFDSILQSKVVGTVDLPEMDEKGVAKIENEIDFGALYVAFNPFFAEDKTAKLAINEKQTISVHTSFLCVAGSLLQLSKYVLSVKEGMEAANSQGDFKTVIGLQLQRAAQKDATGPKVDTKLSLLNTVPHFFPGLTKASQSYQEIMSKAGATIANSDQIKFYHEKLLETLVASIQLGLCENVKVVLFCGSKAGSQCSMMQHYLQSVKTLTFIQTEVGSEVTSLIGMLDAFSSSNNAKTMPPEDAKVNLSNVTYLQGSVSLAQSMVRNLNPGETRTGLISKCMALLAKTKVTADVILTKKANQALAGKLQSSLSLLTGRLYITRLLSQNHILCSIMFMDSVADQLRYQIHEIKEILLAGWQKARRQTRTSHWANARPLDNFRLAMQAKRNVDKSLSDLEFTLTKLRQRVTSVALKSDQDLKEEKDKHMLLYTLTWRNVVAWQQSSFAPELRERIAPSWGEELEVHEKLKPENMRNYARYSVCEHQWNAFHSTASLDALKNWTSEVEETGDDENLACPLICTSRPESNK</sequence>
<feature type="transmembrane region" description="Helical" evidence="3">
    <location>
        <begin position="286"/>
        <end position="309"/>
    </location>
</feature>
<keyword evidence="7" id="KW-1185">Reference proteome</keyword>
<dbReference type="Gene3D" id="3.60.10.10">
    <property type="entry name" value="Endonuclease/exonuclease/phosphatase"/>
    <property type="match status" value="1"/>
</dbReference>
<feature type="compositionally biased region" description="Polar residues" evidence="2">
    <location>
        <begin position="4154"/>
        <end position="4167"/>
    </location>
</feature>
<feature type="region of interest" description="Disordered" evidence="2">
    <location>
        <begin position="4083"/>
        <end position="4213"/>
    </location>
</feature>
<protein>
    <submittedName>
        <fullName evidence="6">Craniofacial development protein 2 (p97 bucentaur protein)</fullName>
    </submittedName>
</protein>
<feature type="region of interest" description="Disordered" evidence="2">
    <location>
        <begin position="4494"/>
        <end position="4560"/>
    </location>
</feature>
<evidence type="ECO:0000313" key="6">
    <source>
        <dbReference type="EMBL" id="CAL4801651.1"/>
    </source>
</evidence>
<dbReference type="Proteomes" id="UP001152797">
    <property type="component" value="Unassembled WGS sequence"/>
</dbReference>
<keyword evidence="3" id="KW-0812">Transmembrane</keyword>
<gene>
    <name evidence="5" type="ORF">C1SCF055_LOCUS39249</name>
</gene>
<feature type="region of interest" description="Disordered" evidence="2">
    <location>
        <begin position="3969"/>
        <end position="4014"/>
    </location>
</feature>
<reference evidence="6 7" key="2">
    <citation type="submission" date="2024-05" db="EMBL/GenBank/DDBJ databases">
        <authorList>
            <person name="Chen Y."/>
            <person name="Shah S."/>
            <person name="Dougan E. K."/>
            <person name="Thang M."/>
            <person name="Chan C."/>
        </authorList>
    </citation>
    <scope>NUCLEOTIDE SEQUENCE [LARGE SCALE GENOMIC DNA]</scope>
</reference>
<feature type="compositionally biased region" description="Basic and acidic residues" evidence="2">
    <location>
        <begin position="3932"/>
        <end position="3944"/>
    </location>
</feature>
<dbReference type="GO" id="GO:0008270">
    <property type="term" value="F:zinc ion binding"/>
    <property type="evidence" value="ECO:0007669"/>
    <property type="project" value="UniProtKB-KW"/>
</dbReference>
<reference evidence="5" key="1">
    <citation type="submission" date="2022-10" db="EMBL/GenBank/DDBJ databases">
        <authorList>
            <person name="Chen Y."/>
            <person name="Dougan E. K."/>
            <person name="Chan C."/>
            <person name="Rhodes N."/>
            <person name="Thang M."/>
        </authorList>
    </citation>
    <scope>NUCLEOTIDE SEQUENCE</scope>
</reference>
<feature type="region of interest" description="Disordered" evidence="2">
    <location>
        <begin position="3922"/>
        <end position="3949"/>
    </location>
</feature>
<proteinExistence type="predicted"/>
<keyword evidence="3" id="KW-1133">Transmembrane helix</keyword>
<dbReference type="Gene3D" id="3.30.420.10">
    <property type="entry name" value="Ribonuclease H-like superfamily/Ribonuclease H"/>
    <property type="match status" value="1"/>
</dbReference>
<evidence type="ECO:0000256" key="2">
    <source>
        <dbReference type="SAM" id="MobiDB-lite"/>
    </source>
</evidence>
<dbReference type="Gene3D" id="3.30.160.60">
    <property type="entry name" value="Classic Zinc Finger"/>
    <property type="match status" value="1"/>
</dbReference>
<keyword evidence="1" id="KW-0479">Metal-binding</keyword>
<dbReference type="EMBL" id="CAMXCT010006301">
    <property type="protein sequence ID" value="CAI4014339.1"/>
    <property type="molecule type" value="Genomic_DNA"/>
</dbReference>
<evidence type="ECO:0000256" key="1">
    <source>
        <dbReference type="PROSITE-ProRule" id="PRU00042"/>
    </source>
</evidence>
<keyword evidence="1" id="KW-0862">Zinc</keyword>
<dbReference type="InterPro" id="IPR036691">
    <property type="entry name" value="Endo/exonu/phosph_ase_sf"/>
</dbReference>
<keyword evidence="3" id="KW-0472">Membrane</keyword>
<dbReference type="PROSITE" id="PS50157">
    <property type="entry name" value="ZINC_FINGER_C2H2_2"/>
    <property type="match status" value="1"/>
</dbReference>
<dbReference type="InterPro" id="IPR013087">
    <property type="entry name" value="Znf_C2H2_type"/>
</dbReference>
<dbReference type="SUPFAM" id="SSF53098">
    <property type="entry name" value="Ribonuclease H-like"/>
    <property type="match status" value="1"/>
</dbReference>
<dbReference type="PROSITE" id="PS00028">
    <property type="entry name" value="ZINC_FINGER_C2H2_1"/>
    <property type="match status" value="1"/>
</dbReference>
<dbReference type="EMBL" id="CAMXCT030006301">
    <property type="protein sequence ID" value="CAL4801651.1"/>
    <property type="molecule type" value="Genomic_DNA"/>
</dbReference>
<feature type="compositionally biased region" description="Basic and acidic residues" evidence="2">
    <location>
        <begin position="4498"/>
        <end position="4507"/>
    </location>
</feature>